<dbReference type="OrthoDB" id="339559at2"/>
<gene>
    <name evidence="3" type="ORF">CUC15_18475</name>
</gene>
<evidence type="ECO:0000313" key="3">
    <source>
        <dbReference type="EMBL" id="AXI10808.1"/>
    </source>
</evidence>
<protein>
    <recommendedName>
        <fullName evidence="2">YcxB-like C-terminal domain-containing protein</fullName>
    </recommendedName>
</protein>
<dbReference type="Proteomes" id="UP000253908">
    <property type="component" value="Chromosome"/>
</dbReference>
<keyword evidence="1" id="KW-1133">Transmembrane helix</keyword>
<keyword evidence="4" id="KW-1185">Reference proteome</keyword>
<evidence type="ECO:0000259" key="2">
    <source>
        <dbReference type="Pfam" id="PF14317"/>
    </source>
</evidence>
<feature type="transmembrane region" description="Helical" evidence="1">
    <location>
        <begin position="35"/>
        <end position="51"/>
    </location>
</feature>
<organism evidence="3 4">
    <name type="scientific">Oceanobacillus zhaokaii</name>
    <dbReference type="NCBI Taxonomy" id="2052660"/>
    <lineage>
        <taxon>Bacteria</taxon>
        <taxon>Bacillati</taxon>
        <taxon>Bacillota</taxon>
        <taxon>Bacilli</taxon>
        <taxon>Bacillales</taxon>
        <taxon>Bacillaceae</taxon>
        <taxon>Oceanobacillus</taxon>
    </lineage>
</organism>
<dbReference type="KEGG" id="ocn:CUC15_18475"/>
<reference evidence="4" key="1">
    <citation type="submission" date="2017-11" db="EMBL/GenBank/DDBJ databases">
        <authorList>
            <person name="Zhu W."/>
        </authorList>
    </citation>
    <scope>NUCLEOTIDE SEQUENCE [LARGE SCALE GENOMIC DNA]</scope>
    <source>
        <strain evidence="4">160</strain>
    </source>
</reference>
<accession>A0A345PLC8</accession>
<dbReference type="InterPro" id="IPR025588">
    <property type="entry name" value="YcxB-like_C"/>
</dbReference>
<feature type="transmembrane region" description="Helical" evidence="1">
    <location>
        <begin position="57"/>
        <end position="79"/>
    </location>
</feature>
<keyword evidence="1" id="KW-0812">Transmembrane</keyword>
<dbReference type="EMBL" id="CP024848">
    <property type="protein sequence ID" value="AXI10808.1"/>
    <property type="molecule type" value="Genomic_DNA"/>
</dbReference>
<feature type="domain" description="YcxB-like C-terminal" evidence="2">
    <location>
        <begin position="106"/>
        <end position="164"/>
    </location>
</feature>
<evidence type="ECO:0000256" key="1">
    <source>
        <dbReference type="SAM" id="Phobius"/>
    </source>
</evidence>
<proteinExistence type="predicted"/>
<evidence type="ECO:0000313" key="4">
    <source>
        <dbReference type="Proteomes" id="UP000253908"/>
    </source>
</evidence>
<keyword evidence="1" id="KW-0472">Membrane</keyword>
<dbReference type="AlphaFoldDB" id="A0A345PLC8"/>
<name>A0A345PLC8_9BACI</name>
<dbReference type="RefSeq" id="WP_114918094.1">
    <property type="nucleotide sequence ID" value="NZ_CP024848.1"/>
</dbReference>
<sequence>MEINYNLTEEDYLNFNLFHMKNSKSVMNSLKMQRFLTPIFFILISYLFSQLGDTPFLFAFIPFLIISIIWIVFYPRFFYKTVIRNVKKMIREGRNGGLIGKHRMIITEDGITETTSTDETKVNWSGIQAFKEDNDYFYLYNSSVSAYILPKRELKNADEVKDYLKKYSIA</sequence>
<dbReference type="Pfam" id="PF14317">
    <property type="entry name" value="YcxB"/>
    <property type="match status" value="1"/>
</dbReference>